<feature type="compositionally biased region" description="Low complexity" evidence="1">
    <location>
        <begin position="640"/>
        <end position="693"/>
    </location>
</feature>
<evidence type="ECO:0000256" key="1">
    <source>
        <dbReference type="SAM" id="MobiDB-lite"/>
    </source>
</evidence>
<feature type="compositionally biased region" description="Low complexity" evidence="1">
    <location>
        <begin position="605"/>
        <end position="626"/>
    </location>
</feature>
<sequence>MDPSNFYAQQAAAAANNGNKSPSKRQINSRVLLPFAQQPQQQQGQLPTAANGVGVNYPSQYMAAASSGNLMYSGLAANVGGTLNYSAATGNAAAQAGYPSTFQPLGNLASTTMTGAAGMNMNNMMFATGLGGGLDGGAGVGLGGLANGLGGAAGTGSMNFGGQMYPAGFSQLQANGMAGTSGANVNRMAYAPTYQAQAQAQAQVQQNQNIANVVAGSASYADYAAKITNLAMIQGYDMGSNNPTTNNFLLQQALLNRPQYPANMNVKMHSTAKPSPTNSPAIKNANLAIAGSAAAVTPVSINMNPTPNVASMSSLPTAPSVSSMPLPANMMSPTATASLTQGGIVSNMSQQVSTATANMMMPAGMTMANLQAAAASMNSGLQPGMALAGAAGMAGLVGSPQTANHRVAVGSQANHRFMPYMTPKQQAQQQNNYSALANALGAGATLQSAQRPQQPSQQANYQAQLQQAQLQQAQLQQAHLQQQLYGVSTADIAKSPAVPHAGVKPSPKIPPKTPTMSNPALQLAQQPQAAAIQQQQQAQFQQHLQHQSMQSPASSPELAGGMWNRAAAIQQLAGKAGQAASQTTLAGQQVPQRTPQQPARPSTPQQYQQLLQQQQQQQLAQVQQVRPPTPQDPPRPPTPQQYAAAAQQAQQARKASFSNSSSSFTTPAEVPSRPSSPAVPQVPQVKPSPSLQPTAVAAPNSSSGSATTTPARQLKHVYLPKTRSVDTYGGIELKYFEKFEIRPPFATINDL</sequence>
<evidence type="ECO:0000313" key="3">
    <source>
        <dbReference type="Proteomes" id="UP000268093"/>
    </source>
</evidence>
<feature type="compositionally biased region" description="Polar residues" evidence="1">
    <location>
        <begin position="579"/>
        <end position="604"/>
    </location>
</feature>
<feature type="compositionally biased region" description="Pro residues" evidence="1">
    <location>
        <begin position="627"/>
        <end position="639"/>
    </location>
</feature>
<comment type="caution">
    <text evidence="2">The sequence shown here is derived from an EMBL/GenBank/DDBJ whole genome shotgun (WGS) entry which is preliminary data.</text>
</comment>
<proteinExistence type="predicted"/>
<protein>
    <submittedName>
        <fullName evidence="2">Uncharacterized protein</fullName>
    </submittedName>
</protein>
<organism evidence="2 3">
    <name type="scientific">Jimgerdemannia flammicorona</name>
    <dbReference type="NCBI Taxonomy" id="994334"/>
    <lineage>
        <taxon>Eukaryota</taxon>
        <taxon>Fungi</taxon>
        <taxon>Fungi incertae sedis</taxon>
        <taxon>Mucoromycota</taxon>
        <taxon>Mucoromycotina</taxon>
        <taxon>Endogonomycetes</taxon>
        <taxon>Endogonales</taxon>
        <taxon>Endogonaceae</taxon>
        <taxon>Jimgerdemannia</taxon>
    </lineage>
</organism>
<feature type="compositionally biased region" description="Low complexity" evidence="1">
    <location>
        <begin position="520"/>
        <end position="547"/>
    </location>
</feature>
<name>A0A433D4H3_9FUNG</name>
<feature type="region of interest" description="Disordered" evidence="1">
    <location>
        <begin position="579"/>
        <end position="712"/>
    </location>
</feature>
<evidence type="ECO:0000313" key="2">
    <source>
        <dbReference type="EMBL" id="RUP45742.1"/>
    </source>
</evidence>
<accession>A0A433D4H3</accession>
<reference evidence="2 3" key="1">
    <citation type="journal article" date="2018" name="New Phytol.">
        <title>Phylogenomics of Endogonaceae and evolution of mycorrhizas within Mucoromycota.</title>
        <authorList>
            <person name="Chang Y."/>
            <person name="Desiro A."/>
            <person name="Na H."/>
            <person name="Sandor L."/>
            <person name="Lipzen A."/>
            <person name="Clum A."/>
            <person name="Barry K."/>
            <person name="Grigoriev I.V."/>
            <person name="Martin F.M."/>
            <person name="Stajich J.E."/>
            <person name="Smith M.E."/>
            <person name="Bonito G."/>
            <person name="Spatafora J.W."/>
        </authorList>
    </citation>
    <scope>NUCLEOTIDE SEQUENCE [LARGE SCALE GENOMIC DNA]</scope>
    <source>
        <strain evidence="2 3">GMNB39</strain>
    </source>
</reference>
<gene>
    <name evidence="2" type="ORF">BC936DRAFT_147796</name>
</gene>
<dbReference type="Proteomes" id="UP000268093">
    <property type="component" value="Unassembled WGS sequence"/>
</dbReference>
<feature type="non-terminal residue" evidence="2">
    <location>
        <position position="751"/>
    </location>
</feature>
<feature type="compositionally biased region" description="Polar residues" evidence="1">
    <location>
        <begin position="699"/>
        <end position="711"/>
    </location>
</feature>
<dbReference type="AlphaFoldDB" id="A0A433D4H3"/>
<keyword evidence="3" id="KW-1185">Reference proteome</keyword>
<dbReference type="EMBL" id="RBNI01006837">
    <property type="protein sequence ID" value="RUP45742.1"/>
    <property type="molecule type" value="Genomic_DNA"/>
</dbReference>
<feature type="region of interest" description="Disordered" evidence="1">
    <location>
        <begin position="497"/>
        <end position="559"/>
    </location>
</feature>
<dbReference type="OrthoDB" id="2447091at2759"/>